<gene>
    <name evidence="14" type="ORF">CO057_02220</name>
</gene>
<protein>
    <recommendedName>
        <fullName evidence="3 10">Cell division protein FtsX</fullName>
    </recommendedName>
</protein>
<sequence length="306" mass="34763">MSIILSFSRVIKFTFQNILRNFWLSFITMTVFLLTLVTINSVLFINVVADSVLESVEKKVEVTVYFTPEASEDITKAAQGYLRGFLQVRDVQYISAEDALATFQERHAFDDVILSSLNEIGDNPFGNALVISAMSTNDFDFILEALETPEFSPYIRDKDFDDYQTIIEKINALSLRIRIAGFALAALFGLIAVLIIFNTIRVAIYVHRDEIGIMKLVGANDWFVRGPFLLEAILYSLVAVIMMIIIMFIFLTASETSLMNYFDESYNSVYQYFLNNSLIIFGAQFLGLAILSILTTAYAMRKYLRV</sequence>
<dbReference type="Gene3D" id="3.30.70.3040">
    <property type="match status" value="1"/>
</dbReference>
<feature type="domain" description="FtsX extracellular" evidence="13">
    <location>
        <begin position="60"/>
        <end position="147"/>
    </location>
</feature>
<evidence type="ECO:0000256" key="8">
    <source>
        <dbReference type="ARBA" id="ARBA00023136"/>
    </source>
</evidence>
<dbReference type="Pfam" id="PF02687">
    <property type="entry name" value="FtsX"/>
    <property type="match status" value="1"/>
</dbReference>
<dbReference type="GO" id="GO:0051301">
    <property type="term" value="P:cell division"/>
    <property type="evidence" value="ECO:0007669"/>
    <property type="project" value="UniProtKB-KW"/>
</dbReference>
<evidence type="ECO:0000256" key="10">
    <source>
        <dbReference type="PIRNR" id="PIRNR003097"/>
    </source>
</evidence>
<feature type="transmembrane region" description="Helical" evidence="11">
    <location>
        <begin position="179"/>
        <end position="207"/>
    </location>
</feature>
<evidence type="ECO:0000259" key="13">
    <source>
        <dbReference type="Pfam" id="PF18075"/>
    </source>
</evidence>
<comment type="subcellular location">
    <subcellularLocation>
        <location evidence="1">Cell membrane</location>
        <topology evidence="1">Multi-pass membrane protein</topology>
    </subcellularLocation>
</comment>
<feature type="domain" description="ABC3 transporter permease C-terminal" evidence="12">
    <location>
        <begin position="183"/>
        <end position="303"/>
    </location>
</feature>
<evidence type="ECO:0000313" key="14">
    <source>
        <dbReference type="EMBL" id="PJC24561.1"/>
    </source>
</evidence>
<evidence type="ECO:0000256" key="5">
    <source>
        <dbReference type="ARBA" id="ARBA00022618"/>
    </source>
</evidence>
<keyword evidence="5 10" id="KW-0132">Cell division</keyword>
<comment type="caution">
    <text evidence="14">The sequence shown here is derived from an EMBL/GenBank/DDBJ whole genome shotgun (WGS) entry which is preliminary data.</text>
</comment>
<dbReference type="Pfam" id="PF18075">
    <property type="entry name" value="FtsX_ECD"/>
    <property type="match status" value="1"/>
</dbReference>
<feature type="transmembrane region" description="Helical" evidence="11">
    <location>
        <begin position="228"/>
        <end position="253"/>
    </location>
</feature>
<evidence type="ECO:0000259" key="12">
    <source>
        <dbReference type="Pfam" id="PF02687"/>
    </source>
</evidence>
<evidence type="ECO:0000256" key="2">
    <source>
        <dbReference type="ARBA" id="ARBA00007379"/>
    </source>
</evidence>
<evidence type="ECO:0000313" key="15">
    <source>
        <dbReference type="Proteomes" id="UP000230251"/>
    </source>
</evidence>
<dbReference type="AlphaFoldDB" id="A0A2M8EPD6"/>
<keyword evidence="9 10" id="KW-0131">Cell cycle</keyword>
<name>A0A2M8EPD6_9BACT</name>
<dbReference type="Proteomes" id="UP000230251">
    <property type="component" value="Unassembled WGS sequence"/>
</dbReference>
<dbReference type="InterPro" id="IPR004513">
    <property type="entry name" value="FtsX"/>
</dbReference>
<keyword evidence="4 10" id="KW-1003">Cell membrane</keyword>
<reference evidence="15" key="1">
    <citation type="submission" date="2017-09" db="EMBL/GenBank/DDBJ databases">
        <title>Depth-based differentiation of microbial function through sediment-hosted aquifers and enrichment of novel symbionts in the deep terrestrial subsurface.</title>
        <authorList>
            <person name="Probst A.J."/>
            <person name="Ladd B."/>
            <person name="Jarett J.K."/>
            <person name="Geller-Mcgrath D.E."/>
            <person name="Sieber C.M.K."/>
            <person name="Emerson J.B."/>
            <person name="Anantharaman K."/>
            <person name="Thomas B.C."/>
            <person name="Malmstrom R."/>
            <person name="Stieglmeier M."/>
            <person name="Klingl A."/>
            <person name="Woyke T."/>
            <person name="Ryan C.M."/>
            <person name="Banfield J.F."/>
        </authorList>
    </citation>
    <scope>NUCLEOTIDE SEQUENCE [LARGE SCALE GENOMIC DNA]</scope>
</reference>
<feature type="transmembrane region" description="Helical" evidence="11">
    <location>
        <begin position="273"/>
        <end position="300"/>
    </location>
</feature>
<evidence type="ECO:0000256" key="9">
    <source>
        <dbReference type="ARBA" id="ARBA00023306"/>
    </source>
</evidence>
<dbReference type="PIRSF" id="PIRSF003097">
    <property type="entry name" value="FtsX"/>
    <property type="match status" value="1"/>
</dbReference>
<organism evidence="14 15">
    <name type="scientific">Candidatus Uhrbacteria bacterium CG_4_9_14_0_2_um_filter_41_50</name>
    <dbReference type="NCBI Taxonomy" id="1975031"/>
    <lineage>
        <taxon>Bacteria</taxon>
        <taxon>Candidatus Uhriibacteriota</taxon>
    </lineage>
</organism>
<evidence type="ECO:0000256" key="4">
    <source>
        <dbReference type="ARBA" id="ARBA00022475"/>
    </source>
</evidence>
<dbReference type="InterPro" id="IPR040690">
    <property type="entry name" value="FtsX_ECD"/>
</dbReference>
<dbReference type="EMBL" id="PFSI01000034">
    <property type="protein sequence ID" value="PJC24561.1"/>
    <property type="molecule type" value="Genomic_DNA"/>
</dbReference>
<keyword evidence="7 11" id="KW-1133">Transmembrane helix</keyword>
<evidence type="ECO:0000256" key="3">
    <source>
        <dbReference type="ARBA" id="ARBA00021907"/>
    </source>
</evidence>
<evidence type="ECO:0000256" key="11">
    <source>
        <dbReference type="SAM" id="Phobius"/>
    </source>
</evidence>
<dbReference type="GO" id="GO:0005886">
    <property type="term" value="C:plasma membrane"/>
    <property type="evidence" value="ECO:0007669"/>
    <property type="project" value="UniProtKB-SubCell"/>
</dbReference>
<dbReference type="PANTHER" id="PTHR47755:SF1">
    <property type="entry name" value="CELL DIVISION PROTEIN FTSX"/>
    <property type="match status" value="1"/>
</dbReference>
<keyword evidence="6 11" id="KW-0812">Transmembrane</keyword>
<keyword evidence="8 10" id="KW-0472">Membrane</keyword>
<dbReference type="InterPro" id="IPR003838">
    <property type="entry name" value="ABC3_permease_C"/>
</dbReference>
<evidence type="ECO:0000256" key="1">
    <source>
        <dbReference type="ARBA" id="ARBA00004651"/>
    </source>
</evidence>
<dbReference type="PANTHER" id="PTHR47755">
    <property type="entry name" value="CELL DIVISION PROTEIN FTSX"/>
    <property type="match status" value="1"/>
</dbReference>
<comment type="similarity">
    <text evidence="2 10">Belongs to the ABC-4 integral membrane protein family. FtsX subfamily.</text>
</comment>
<accession>A0A2M8EPD6</accession>
<evidence type="ECO:0000256" key="7">
    <source>
        <dbReference type="ARBA" id="ARBA00022989"/>
    </source>
</evidence>
<feature type="transmembrane region" description="Helical" evidence="11">
    <location>
        <begin position="21"/>
        <end position="45"/>
    </location>
</feature>
<proteinExistence type="inferred from homology"/>
<evidence type="ECO:0000256" key="6">
    <source>
        <dbReference type="ARBA" id="ARBA00022692"/>
    </source>
</evidence>